<gene>
    <name evidence="3" type="ORF">O1V66_10655</name>
</gene>
<accession>A0ABY7HVV3</accession>
<name>A0ABY7HVV3_9GAMM</name>
<evidence type="ECO:0000313" key="4">
    <source>
        <dbReference type="Proteomes" id="UP001164712"/>
    </source>
</evidence>
<dbReference type="InterPro" id="IPR019638">
    <property type="entry name" value="DUF2502"/>
</dbReference>
<proteinExistence type="predicted"/>
<protein>
    <submittedName>
        <fullName evidence="3">DUF2502 domain-containing protein</fullName>
    </submittedName>
</protein>
<sequence>MKKIIALIAVMTALSGLPEIAHANVSIGVNTPGLSLRIGDRDPRGNYWDGGNWRPPGWWSHHRRDRGRWVYYEPPRRHYHHDRHWREGPPPRHWHGGPPPGRWHEGPPPGSW</sequence>
<feature type="signal peptide" evidence="2">
    <location>
        <begin position="1"/>
        <end position="23"/>
    </location>
</feature>
<feature type="region of interest" description="Disordered" evidence="1">
    <location>
        <begin position="82"/>
        <end position="112"/>
    </location>
</feature>
<dbReference type="Proteomes" id="UP001164712">
    <property type="component" value="Chromosome"/>
</dbReference>
<reference evidence="3" key="1">
    <citation type="submission" date="2022-12" db="EMBL/GenBank/DDBJ databases">
        <title>Complete genome sequence of an Australian strain of Rouxiella badensis DAR84756 and resolution of the R. badensis DSM100043 and R. chamberiensis DSM28324 genomes.</title>
        <authorList>
            <person name="Paul S."/>
            <person name="Anderson P.J."/>
            <person name="Maynard G."/>
            <person name="Dyall-Smith M."/>
            <person name="Kudinha T."/>
        </authorList>
    </citation>
    <scope>NUCLEOTIDE SEQUENCE</scope>
    <source>
        <strain evidence="3">DSM 28324</strain>
    </source>
</reference>
<evidence type="ECO:0000256" key="2">
    <source>
        <dbReference type="SAM" id="SignalP"/>
    </source>
</evidence>
<evidence type="ECO:0000256" key="1">
    <source>
        <dbReference type="SAM" id="MobiDB-lite"/>
    </source>
</evidence>
<organism evidence="3 4">
    <name type="scientific">Rouxiella chamberiensis</name>
    <dbReference type="NCBI Taxonomy" id="1513468"/>
    <lineage>
        <taxon>Bacteria</taxon>
        <taxon>Pseudomonadati</taxon>
        <taxon>Pseudomonadota</taxon>
        <taxon>Gammaproteobacteria</taxon>
        <taxon>Enterobacterales</taxon>
        <taxon>Yersiniaceae</taxon>
        <taxon>Rouxiella</taxon>
    </lineage>
</organism>
<feature type="compositionally biased region" description="Pro residues" evidence="1">
    <location>
        <begin position="97"/>
        <end position="112"/>
    </location>
</feature>
<evidence type="ECO:0000313" key="3">
    <source>
        <dbReference type="EMBL" id="WAT02911.1"/>
    </source>
</evidence>
<dbReference type="RefSeq" id="WP_045046445.1">
    <property type="nucleotide sequence ID" value="NZ_CP114058.1"/>
</dbReference>
<feature type="chain" id="PRO_5046447833" evidence="2">
    <location>
        <begin position="24"/>
        <end position="112"/>
    </location>
</feature>
<dbReference type="Pfam" id="PF10697">
    <property type="entry name" value="DUF2502"/>
    <property type="match status" value="1"/>
</dbReference>
<keyword evidence="4" id="KW-1185">Reference proteome</keyword>
<dbReference type="EMBL" id="CP114058">
    <property type="protein sequence ID" value="WAT02911.1"/>
    <property type="molecule type" value="Genomic_DNA"/>
</dbReference>
<keyword evidence="2" id="KW-0732">Signal</keyword>